<sequence length="87" mass="9506">LAHLSVDAVLRMVRSGMVEGMSIIGASKPPKKPCATCLAGKQTRDSIPKETSSSAPHPNYRISSDLMEGDTRTPFGERYLDTYVDQH</sequence>
<dbReference type="InParanoid" id="A0A5C3NKF7"/>
<name>A0A5C3NKF7_9APHY</name>
<gene>
    <name evidence="2" type="ORF">K466DRAFT_448881</name>
</gene>
<feature type="non-terminal residue" evidence="2">
    <location>
        <position position="1"/>
    </location>
</feature>
<feature type="region of interest" description="Disordered" evidence="1">
    <location>
        <begin position="35"/>
        <end position="74"/>
    </location>
</feature>
<evidence type="ECO:0000256" key="1">
    <source>
        <dbReference type="SAM" id="MobiDB-lite"/>
    </source>
</evidence>
<organism evidence="2 3">
    <name type="scientific">Polyporus arcularius HHB13444</name>
    <dbReference type="NCBI Taxonomy" id="1314778"/>
    <lineage>
        <taxon>Eukaryota</taxon>
        <taxon>Fungi</taxon>
        <taxon>Dikarya</taxon>
        <taxon>Basidiomycota</taxon>
        <taxon>Agaricomycotina</taxon>
        <taxon>Agaricomycetes</taxon>
        <taxon>Polyporales</taxon>
        <taxon>Polyporaceae</taxon>
        <taxon>Polyporus</taxon>
    </lineage>
</organism>
<evidence type="ECO:0000313" key="3">
    <source>
        <dbReference type="Proteomes" id="UP000308197"/>
    </source>
</evidence>
<dbReference type="Proteomes" id="UP000308197">
    <property type="component" value="Unassembled WGS sequence"/>
</dbReference>
<dbReference type="EMBL" id="ML213288">
    <property type="protein sequence ID" value="TFK77685.1"/>
    <property type="molecule type" value="Genomic_DNA"/>
</dbReference>
<reference evidence="2 3" key="1">
    <citation type="journal article" date="2019" name="Nat. Ecol. Evol.">
        <title>Megaphylogeny resolves global patterns of mushroom evolution.</title>
        <authorList>
            <person name="Varga T."/>
            <person name="Krizsan K."/>
            <person name="Foldi C."/>
            <person name="Dima B."/>
            <person name="Sanchez-Garcia M."/>
            <person name="Sanchez-Ramirez S."/>
            <person name="Szollosi G.J."/>
            <person name="Szarkandi J.G."/>
            <person name="Papp V."/>
            <person name="Albert L."/>
            <person name="Andreopoulos W."/>
            <person name="Angelini C."/>
            <person name="Antonin V."/>
            <person name="Barry K.W."/>
            <person name="Bougher N.L."/>
            <person name="Buchanan P."/>
            <person name="Buyck B."/>
            <person name="Bense V."/>
            <person name="Catcheside P."/>
            <person name="Chovatia M."/>
            <person name="Cooper J."/>
            <person name="Damon W."/>
            <person name="Desjardin D."/>
            <person name="Finy P."/>
            <person name="Geml J."/>
            <person name="Haridas S."/>
            <person name="Hughes K."/>
            <person name="Justo A."/>
            <person name="Karasinski D."/>
            <person name="Kautmanova I."/>
            <person name="Kiss B."/>
            <person name="Kocsube S."/>
            <person name="Kotiranta H."/>
            <person name="LaButti K.M."/>
            <person name="Lechner B.E."/>
            <person name="Liimatainen K."/>
            <person name="Lipzen A."/>
            <person name="Lukacs Z."/>
            <person name="Mihaltcheva S."/>
            <person name="Morgado L.N."/>
            <person name="Niskanen T."/>
            <person name="Noordeloos M.E."/>
            <person name="Ohm R.A."/>
            <person name="Ortiz-Santana B."/>
            <person name="Ovrebo C."/>
            <person name="Racz N."/>
            <person name="Riley R."/>
            <person name="Savchenko A."/>
            <person name="Shiryaev A."/>
            <person name="Soop K."/>
            <person name="Spirin V."/>
            <person name="Szebenyi C."/>
            <person name="Tomsovsky M."/>
            <person name="Tulloss R.E."/>
            <person name="Uehling J."/>
            <person name="Grigoriev I.V."/>
            <person name="Vagvolgyi C."/>
            <person name="Papp T."/>
            <person name="Martin F.M."/>
            <person name="Miettinen O."/>
            <person name="Hibbett D.S."/>
            <person name="Nagy L.G."/>
        </authorList>
    </citation>
    <scope>NUCLEOTIDE SEQUENCE [LARGE SCALE GENOMIC DNA]</scope>
    <source>
        <strain evidence="2 3">HHB13444</strain>
    </source>
</reference>
<protein>
    <recommendedName>
        <fullName evidence="4">GAG-pre-integrase domain-containing protein</fullName>
    </recommendedName>
</protein>
<evidence type="ECO:0008006" key="4">
    <source>
        <dbReference type="Google" id="ProtNLM"/>
    </source>
</evidence>
<accession>A0A5C3NKF7</accession>
<keyword evidence="3" id="KW-1185">Reference proteome</keyword>
<proteinExistence type="predicted"/>
<feature type="non-terminal residue" evidence="2">
    <location>
        <position position="87"/>
    </location>
</feature>
<dbReference type="AlphaFoldDB" id="A0A5C3NKF7"/>
<evidence type="ECO:0000313" key="2">
    <source>
        <dbReference type="EMBL" id="TFK77685.1"/>
    </source>
</evidence>